<organism evidence="4 5">
    <name type="scientific">Seminavis robusta</name>
    <dbReference type="NCBI Taxonomy" id="568900"/>
    <lineage>
        <taxon>Eukaryota</taxon>
        <taxon>Sar</taxon>
        <taxon>Stramenopiles</taxon>
        <taxon>Ochrophyta</taxon>
        <taxon>Bacillariophyta</taxon>
        <taxon>Bacillariophyceae</taxon>
        <taxon>Bacillariophycidae</taxon>
        <taxon>Naviculales</taxon>
        <taxon>Naviculaceae</taxon>
        <taxon>Seminavis</taxon>
    </lineage>
</organism>
<dbReference type="AlphaFoldDB" id="A0A9N8DCU6"/>
<name>A0A9N8DCU6_9STRA</name>
<evidence type="ECO:0000256" key="1">
    <source>
        <dbReference type="ARBA" id="ARBA00022468"/>
    </source>
</evidence>
<dbReference type="InterPro" id="IPR032675">
    <property type="entry name" value="LRR_dom_sf"/>
</dbReference>
<dbReference type="GO" id="GO:0048471">
    <property type="term" value="C:perinuclear region of cytoplasm"/>
    <property type="evidence" value="ECO:0007669"/>
    <property type="project" value="TreeGrafter"/>
</dbReference>
<protein>
    <submittedName>
        <fullName evidence="4">NLR family, CARD domain containing 3</fullName>
    </submittedName>
</protein>
<dbReference type="PANTHER" id="PTHR24113:SF12">
    <property type="entry name" value="RAN GTPASE-ACTIVATING PROTEIN 1"/>
    <property type="match status" value="1"/>
</dbReference>
<dbReference type="InterPro" id="IPR001611">
    <property type="entry name" value="Leu-rich_rpt"/>
</dbReference>
<dbReference type="GO" id="GO:0031267">
    <property type="term" value="F:small GTPase binding"/>
    <property type="evidence" value="ECO:0007669"/>
    <property type="project" value="TreeGrafter"/>
</dbReference>
<sequence>MLAVQDEIPIGRFGRQHRNSEAMELVGKKPSDHGWHNFSHTVVFSHGGLSPEGWQELATAVSGMDILKITSIVLKDIRLQSEGCCALTEIVRTSKSLDKLHIRHSPGTIPTDPFRELANAVAGSSSLTSLSLVRCNLEPDGWSFVSDIVRQTTHIQELDLGSSNVGSEGCAAIAEAIKRNTILRSLTISKNIGPNGHLVLAEALKVNTALTTLNLSHHLISLKGWEALARGLSGNRSMTTLSLRDAIICPRGWEILLEWLKTGSSLKKINLHGKSRKKDEWVAFAKVLVDNDCLTDIDVSGDGPIARGADVVDILRAFAEALDVNTTVQRIHFPAGSNTATSRRTFLQFPAGFGNSRSRGAWSSIQLSLLLNRAGRKRLLCSRDPSLPVRDSEWVDALVCCSNSVPAIFFFLSARPELVAKSVLQQSL</sequence>
<dbReference type="PANTHER" id="PTHR24113">
    <property type="entry name" value="RAN GTPASE-ACTIVATING PROTEIN 1"/>
    <property type="match status" value="1"/>
</dbReference>
<evidence type="ECO:0000313" key="5">
    <source>
        <dbReference type="Proteomes" id="UP001153069"/>
    </source>
</evidence>
<evidence type="ECO:0000256" key="2">
    <source>
        <dbReference type="ARBA" id="ARBA00022614"/>
    </source>
</evidence>
<dbReference type="InterPro" id="IPR027038">
    <property type="entry name" value="RanGap"/>
</dbReference>
<dbReference type="GO" id="GO:0006913">
    <property type="term" value="P:nucleocytoplasmic transport"/>
    <property type="evidence" value="ECO:0007669"/>
    <property type="project" value="TreeGrafter"/>
</dbReference>
<keyword evidence="5" id="KW-1185">Reference proteome</keyword>
<dbReference type="GO" id="GO:0005829">
    <property type="term" value="C:cytosol"/>
    <property type="evidence" value="ECO:0007669"/>
    <property type="project" value="TreeGrafter"/>
</dbReference>
<dbReference type="SMART" id="SM00368">
    <property type="entry name" value="LRR_RI"/>
    <property type="match status" value="4"/>
</dbReference>
<reference evidence="4" key="1">
    <citation type="submission" date="2020-06" db="EMBL/GenBank/DDBJ databases">
        <authorList>
            <consortium name="Plant Systems Biology data submission"/>
        </authorList>
    </citation>
    <scope>NUCLEOTIDE SEQUENCE</scope>
    <source>
        <strain evidence="4">D6</strain>
    </source>
</reference>
<dbReference type="GO" id="GO:0005634">
    <property type="term" value="C:nucleus"/>
    <property type="evidence" value="ECO:0007669"/>
    <property type="project" value="TreeGrafter"/>
</dbReference>
<keyword evidence="3" id="KW-0677">Repeat</keyword>
<evidence type="ECO:0000313" key="4">
    <source>
        <dbReference type="EMBL" id="CAB9499596.1"/>
    </source>
</evidence>
<proteinExistence type="predicted"/>
<gene>
    <name evidence="4" type="ORF">SEMRO_64_G036470.1</name>
</gene>
<comment type="caution">
    <text evidence="4">The sequence shown here is derived from an EMBL/GenBank/DDBJ whole genome shotgun (WGS) entry which is preliminary data.</text>
</comment>
<dbReference type="SUPFAM" id="SSF52047">
    <property type="entry name" value="RNI-like"/>
    <property type="match status" value="1"/>
</dbReference>
<dbReference type="OrthoDB" id="196566at2759"/>
<dbReference type="Proteomes" id="UP001153069">
    <property type="component" value="Unassembled WGS sequence"/>
</dbReference>
<dbReference type="EMBL" id="CAICTM010000063">
    <property type="protein sequence ID" value="CAB9499596.1"/>
    <property type="molecule type" value="Genomic_DNA"/>
</dbReference>
<keyword evidence="2" id="KW-0433">Leucine-rich repeat</keyword>
<dbReference type="Pfam" id="PF13516">
    <property type="entry name" value="LRR_6"/>
    <property type="match status" value="2"/>
</dbReference>
<evidence type="ECO:0000256" key="3">
    <source>
        <dbReference type="ARBA" id="ARBA00022737"/>
    </source>
</evidence>
<keyword evidence="1" id="KW-0343">GTPase activation</keyword>
<dbReference type="GO" id="GO:0005096">
    <property type="term" value="F:GTPase activator activity"/>
    <property type="evidence" value="ECO:0007669"/>
    <property type="project" value="UniProtKB-KW"/>
</dbReference>
<dbReference type="Gene3D" id="3.80.10.10">
    <property type="entry name" value="Ribonuclease Inhibitor"/>
    <property type="match status" value="2"/>
</dbReference>
<accession>A0A9N8DCU6</accession>